<gene>
    <name evidence="2" type="ORF">FC56_GL000082</name>
</gene>
<protein>
    <submittedName>
        <fullName evidence="2">Adapter protein mecA</fullName>
    </submittedName>
</protein>
<dbReference type="AlphaFoldDB" id="A0A0R2CRY1"/>
<dbReference type="PATRIC" id="fig|1423802.4.peg.83"/>
<proteinExistence type="inferred from homology"/>
<evidence type="ECO:0000313" key="3">
    <source>
        <dbReference type="Proteomes" id="UP000051256"/>
    </source>
</evidence>
<dbReference type="PANTHER" id="PTHR39161:SF1">
    <property type="entry name" value="ADAPTER PROTEIN MECA 1"/>
    <property type="match status" value="1"/>
</dbReference>
<dbReference type="Pfam" id="PF05389">
    <property type="entry name" value="MecA"/>
    <property type="match status" value="1"/>
</dbReference>
<comment type="similarity">
    <text evidence="1">Belongs to the MecA family.</text>
</comment>
<accession>A0A0R2CRY1</accession>
<sequence length="217" mass="24276">MEMERINKDTIRVLIDNDDLDARGIRMLDLLGNQKQIESFFYSILEEVDQNHQFQDNEAVTFQVLPNQDGLELFISKATPFSQNDKSDGIDVSDLLKNSESLTAEPASYPTSSEPKNDPYAPTVSTTILTFKSFADFLALSRALEIDNGLANLYRFQDKFFLELKLNTDSDIDMSVSDVVAIASEFAEKTKVTADVLHEHGTLLMAGNALQIGRTQL</sequence>
<dbReference type="Proteomes" id="UP000051256">
    <property type="component" value="Unassembled WGS sequence"/>
</dbReference>
<dbReference type="EMBL" id="AYZR01000007">
    <property type="protein sequence ID" value="KRM94101.1"/>
    <property type="molecule type" value="Genomic_DNA"/>
</dbReference>
<dbReference type="Gene3D" id="3.30.70.1950">
    <property type="match status" value="1"/>
</dbReference>
<dbReference type="InterPro" id="IPR008681">
    <property type="entry name" value="Neg-reg_MecA"/>
</dbReference>
<dbReference type="PANTHER" id="PTHR39161">
    <property type="entry name" value="ADAPTER PROTEIN MECA"/>
    <property type="match status" value="1"/>
</dbReference>
<evidence type="ECO:0000256" key="1">
    <source>
        <dbReference type="ARBA" id="ARBA00005397"/>
    </source>
</evidence>
<organism evidence="2 3">
    <name type="scientific">Lentilactobacillus senioris DSM 24302 = JCM 17472</name>
    <dbReference type="NCBI Taxonomy" id="1423802"/>
    <lineage>
        <taxon>Bacteria</taxon>
        <taxon>Bacillati</taxon>
        <taxon>Bacillota</taxon>
        <taxon>Bacilli</taxon>
        <taxon>Lactobacillales</taxon>
        <taxon>Lactobacillaceae</taxon>
        <taxon>Lentilactobacillus</taxon>
    </lineage>
</organism>
<keyword evidence="3" id="KW-1185">Reference proteome</keyword>
<comment type="caution">
    <text evidence="2">The sequence shown here is derived from an EMBL/GenBank/DDBJ whole genome shotgun (WGS) entry which is preliminary data.</text>
</comment>
<name>A0A0R2CRY1_9LACO</name>
<dbReference type="PIRSF" id="PIRSF029008">
    <property type="entry name" value="MecA"/>
    <property type="match status" value="1"/>
</dbReference>
<reference evidence="2 3" key="1">
    <citation type="journal article" date="2015" name="Genome Announc.">
        <title>Expanding the biotechnology potential of lactobacilli through comparative genomics of 213 strains and associated genera.</title>
        <authorList>
            <person name="Sun Z."/>
            <person name="Harris H.M."/>
            <person name="McCann A."/>
            <person name="Guo C."/>
            <person name="Argimon S."/>
            <person name="Zhang W."/>
            <person name="Yang X."/>
            <person name="Jeffery I.B."/>
            <person name="Cooney J.C."/>
            <person name="Kagawa T.F."/>
            <person name="Liu W."/>
            <person name="Song Y."/>
            <person name="Salvetti E."/>
            <person name="Wrobel A."/>
            <person name="Rasinkangas P."/>
            <person name="Parkhill J."/>
            <person name="Rea M.C."/>
            <person name="O'Sullivan O."/>
            <person name="Ritari J."/>
            <person name="Douillard F.P."/>
            <person name="Paul Ross R."/>
            <person name="Yang R."/>
            <person name="Briner A.E."/>
            <person name="Felis G.E."/>
            <person name="de Vos W.M."/>
            <person name="Barrangou R."/>
            <person name="Klaenhammer T.R."/>
            <person name="Caufield P.W."/>
            <person name="Cui Y."/>
            <person name="Zhang H."/>
            <person name="O'Toole P.W."/>
        </authorList>
    </citation>
    <scope>NUCLEOTIDE SEQUENCE [LARGE SCALE GENOMIC DNA]</scope>
    <source>
        <strain evidence="2 3">DSM 24302</strain>
    </source>
</reference>
<dbReference type="InterPro" id="IPR038471">
    <property type="entry name" value="MecA_C_sf"/>
</dbReference>
<dbReference type="STRING" id="1423802.FC56_GL000082"/>
<dbReference type="RefSeq" id="WP_054671013.1">
    <property type="nucleotide sequence ID" value="NZ_AYZR01000007.1"/>
</dbReference>
<evidence type="ECO:0000313" key="2">
    <source>
        <dbReference type="EMBL" id="KRM94101.1"/>
    </source>
</evidence>